<protein>
    <submittedName>
        <fullName evidence="2">Uncharacterized protein LOC112542476 isoform X1</fullName>
    </submittedName>
</protein>
<dbReference type="GeneID" id="112542476"/>
<reference evidence="2" key="1">
    <citation type="submission" date="2025-08" db="UniProtKB">
        <authorList>
            <consortium name="RefSeq"/>
        </authorList>
    </citation>
    <scope>IDENTIFICATION</scope>
    <source>
        <tissue evidence="2">Liver</tissue>
    </source>
</reference>
<sequence>MDKFQRDTPVNSALPATLFRKGNGYGVYLIWIFAISVSFSAGCDNDTNDNNCLQKTISVQEGETVEIPLNPSEMIQDVCIWSNSTSRWENACHFSNGVCRTLLIDFKEDISIKGNKFELKNVSSQASRIYKLLDKPGNCMMSMRVSVLSAKPTISSSRSGAFNIHLEKWSKWRWCDVGVLSSINSNISNFRLPVNALKTPLTCLAGLAHAPFFYV</sequence>
<gene>
    <name evidence="2" type="primary">LOC112542476</name>
</gene>
<organism evidence="1 2">
    <name type="scientific">Python bivittatus</name>
    <name type="common">Burmese python</name>
    <name type="synonym">Python molurus bivittatus</name>
    <dbReference type="NCBI Taxonomy" id="176946"/>
    <lineage>
        <taxon>Eukaryota</taxon>
        <taxon>Metazoa</taxon>
        <taxon>Chordata</taxon>
        <taxon>Craniata</taxon>
        <taxon>Vertebrata</taxon>
        <taxon>Euteleostomi</taxon>
        <taxon>Lepidosauria</taxon>
        <taxon>Squamata</taxon>
        <taxon>Bifurcata</taxon>
        <taxon>Unidentata</taxon>
        <taxon>Episquamata</taxon>
        <taxon>Toxicofera</taxon>
        <taxon>Serpentes</taxon>
        <taxon>Henophidia</taxon>
        <taxon>Pythonidae</taxon>
        <taxon>Python</taxon>
    </lineage>
</organism>
<dbReference type="AlphaFoldDB" id="A0A9F5IT67"/>
<evidence type="ECO:0000313" key="2">
    <source>
        <dbReference type="RefSeq" id="XP_025031240.1"/>
    </source>
</evidence>
<proteinExistence type="predicted"/>
<dbReference type="KEGG" id="pbi:112542476"/>
<name>A0A9F5IT67_PYTBI</name>
<dbReference type="RefSeq" id="XP_025031240.1">
    <property type="nucleotide sequence ID" value="XM_025175472.1"/>
</dbReference>
<keyword evidence="1" id="KW-1185">Reference proteome</keyword>
<accession>A0A9F5IT67</accession>
<dbReference type="Proteomes" id="UP000695026">
    <property type="component" value="Unplaced"/>
</dbReference>
<dbReference type="OrthoDB" id="10516358at2759"/>
<evidence type="ECO:0000313" key="1">
    <source>
        <dbReference type="Proteomes" id="UP000695026"/>
    </source>
</evidence>